<feature type="transmembrane region" description="Helical" evidence="1">
    <location>
        <begin position="293"/>
        <end position="314"/>
    </location>
</feature>
<feature type="transmembrane region" description="Helical" evidence="1">
    <location>
        <begin position="44"/>
        <end position="64"/>
    </location>
</feature>
<evidence type="ECO:0000313" key="4">
    <source>
        <dbReference type="Proteomes" id="UP000024332"/>
    </source>
</evidence>
<feature type="transmembrane region" description="Helical" evidence="1">
    <location>
        <begin position="352"/>
        <end position="373"/>
    </location>
</feature>
<feature type="transmembrane region" description="Helical" evidence="1">
    <location>
        <begin position="99"/>
        <end position="121"/>
    </location>
</feature>
<keyword evidence="1" id="KW-0812">Transmembrane</keyword>
<feature type="transmembrane region" description="Helical" evidence="1">
    <location>
        <begin position="240"/>
        <end position="258"/>
    </location>
</feature>
<dbReference type="Gene3D" id="1.20.1250.20">
    <property type="entry name" value="MFS general substrate transporter like domains"/>
    <property type="match status" value="1"/>
</dbReference>
<comment type="caution">
    <text evidence="3">The sequence shown here is derived from an EMBL/GenBank/DDBJ whole genome shotgun (WGS) entry which is preliminary data.</text>
</comment>
<keyword evidence="1" id="KW-0472">Membrane</keyword>
<proteinExistence type="predicted"/>
<protein>
    <submittedName>
        <fullName evidence="3">Multidrug transporter</fullName>
    </submittedName>
</protein>
<feature type="transmembrane region" description="Helical" evidence="1">
    <location>
        <begin position="76"/>
        <end position="93"/>
    </location>
</feature>
<feature type="transmembrane region" description="Helical" evidence="1">
    <location>
        <begin position="326"/>
        <end position="346"/>
    </location>
</feature>
<dbReference type="RefSeq" id="WP_048099050.1">
    <property type="nucleotide sequence ID" value="NZ_JFZT01000021.1"/>
</dbReference>
<dbReference type="InterPro" id="IPR020846">
    <property type="entry name" value="MFS_dom"/>
</dbReference>
<dbReference type="AlphaFoldDB" id="A0A031LS31"/>
<dbReference type="STRING" id="1160895.CM19_03690"/>
<feature type="transmembrane region" description="Helical" evidence="1">
    <location>
        <begin position="270"/>
        <end position="287"/>
    </location>
</feature>
<name>A0A031LS31_9CREN</name>
<feature type="transmembrane region" description="Helical" evidence="1">
    <location>
        <begin position="163"/>
        <end position="182"/>
    </location>
</feature>
<feature type="domain" description="Major facilitator superfamily (MFS) profile" evidence="2">
    <location>
        <begin position="9"/>
        <end position="381"/>
    </location>
</feature>
<sequence length="385" mass="42878">MIKKEYFYFMLIIISLTFVIRGSNNIISTTVPLVAKQFFDFSNASIGILSALISFFMFIASGIVNPLLKNKIRRKLFIASATVYAIDLPLFSFSSSISVWLLSAVSGLSLGLIFPNIINATGKIQDEREKEKALALYTLSLSLSLIVGPLLESWFLKIVSLKNIFLLFSPFGIAAGILSFLIEFPPIRDEARGISILVLKNPSFITAIVNNTSYDTPFAAITAFGGIYGVQLIHLNYSTIALFFSIYFLSSFIARLYLSLRRVKNVGFHIYLSMIIAIFGLLILFLSTNVFTFGMAMFLLGIPHGLTYPLSLIALNRGFKPEMRNVANSTFFAIMSLVAIVTPLIVGELSSIIGLRLSFFSLIFLVLVSLFIIHKYVKQVDRLFH</sequence>
<dbReference type="InterPro" id="IPR052714">
    <property type="entry name" value="MFS_Exporter"/>
</dbReference>
<dbReference type="PANTHER" id="PTHR23531">
    <property type="entry name" value="QUINOLENE RESISTANCE PROTEIN NORA"/>
    <property type="match status" value="1"/>
</dbReference>
<reference evidence="3 4" key="1">
    <citation type="submission" date="2014-03" db="EMBL/GenBank/DDBJ databases">
        <title>Draft genome sequence of the novel thermoacidophilic archaea Acidianus copahuensis ALE1 strain, isolated from Copahue volcanic area in Neuquen Argentina.</title>
        <authorList>
            <person name="Urbieta M.S."/>
            <person name="Rascovan N."/>
            <person name="Castro C."/>
            <person name="Revale S."/>
            <person name="Giaveno M.A."/>
            <person name="Vazquez M.P."/>
            <person name="Donati E.R."/>
        </authorList>
    </citation>
    <scope>NUCLEOTIDE SEQUENCE [LARGE SCALE GENOMIC DNA]</scope>
    <source>
        <strain evidence="3 4">ALE1</strain>
    </source>
</reference>
<feature type="transmembrane region" description="Helical" evidence="1">
    <location>
        <begin position="218"/>
        <end position="234"/>
    </location>
</feature>
<keyword evidence="1" id="KW-1133">Transmembrane helix</keyword>
<keyword evidence="4" id="KW-1185">Reference proteome</keyword>
<dbReference type="OrthoDB" id="371889at2157"/>
<feature type="transmembrane region" description="Helical" evidence="1">
    <location>
        <begin position="7"/>
        <end position="24"/>
    </location>
</feature>
<evidence type="ECO:0000313" key="3">
    <source>
        <dbReference type="EMBL" id="EZQ10550.1"/>
    </source>
</evidence>
<dbReference type="InterPro" id="IPR011701">
    <property type="entry name" value="MFS"/>
</dbReference>
<organism evidence="3 4">
    <name type="scientific">Candidatus Acidianus copahuensis</name>
    <dbReference type="NCBI Taxonomy" id="1160895"/>
    <lineage>
        <taxon>Archaea</taxon>
        <taxon>Thermoproteota</taxon>
        <taxon>Thermoprotei</taxon>
        <taxon>Sulfolobales</taxon>
        <taxon>Sulfolobaceae</taxon>
        <taxon>Acidianus</taxon>
    </lineage>
</organism>
<dbReference type="PROSITE" id="PS50850">
    <property type="entry name" value="MFS"/>
    <property type="match status" value="1"/>
</dbReference>
<dbReference type="Pfam" id="PF07690">
    <property type="entry name" value="MFS_1"/>
    <property type="match status" value="1"/>
</dbReference>
<dbReference type="PANTHER" id="PTHR23531:SF1">
    <property type="entry name" value="QUINOLENE RESISTANCE PROTEIN NORA"/>
    <property type="match status" value="1"/>
</dbReference>
<evidence type="ECO:0000259" key="2">
    <source>
        <dbReference type="PROSITE" id="PS50850"/>
    </source>
</evidence>
<dbReference type="Proteomes" id="UP000024332">
    <property type="component" value="Unassembled WGS sequence"/>
</dbReference>
<dbReference type="EMBL" id="JFZT01000021">
    <property type="protein sequence ID" value="EZQ10550.1"/>
    <property type="molecule type" value="Genomic_DNA"/>
</dbReference>
<dbReference type="InterPro" id="IPR036259">
    <property type="entry name" value="MFS_trans_sf"/>
</dbReference>
<gene>
    <name evidence="3" type="ORF">CM19_03690</name>
</gene>
<accession>A0A031LS31</accession>
<dbReference type="GO" id="GO:0022857">
    <property type="term" value="F:transmembrane transporter activity"/>
    <property type="evidence" value="ECO:0007669"/>
    <property type="project" value="InterPro"/>
</dbReference>
<evidence type="ECO:0000256" key="1">
    <source>
        <dbReference type="SAM" id="Phobius"/>
    </source>
</evidence>
<dbReference type="SUPFAM" id="SSF103473">
    <property type="entry name" value="MFS general substrate transporter"/>
    <property type="match status" value="1"/>
</dbReference>
<feature type="transmembrane region" description="Helical" evidence="1">
    <location>
        <begin position="133"/>
        <end position="151"/>
    </location>
</feature>